<organism evidence="4 5">
    <name type="scientific">Pirellula staleyi (strain ATCC 27377 / DSM 6068 / ICPB 4128)</name>
    <name type="common">Pirella staleyi</name>
    <dbReference type="NCBI Taxonomy" id="530564"/>
    <lineage>
        <taxon>Bacteria</taxon>
        <taxon>Pseudomonadati</taxon>
        <taxon>Planctomycetota</taxon>
        <taxon>Planctomycetia</taxon>
        <taxon>Pirellulales</taxon>
        <taxon>Pirellulaceae</taxon>
        <taxon>Pirellula</taxon>
    </lineage>
</organism>
<dbReference type="InterPro" id="IPR001680">
    <property type="entry name" value="WD40_rpt"/>
</dbReference>
<accession>D2R912</accession>
<dbReference type="PANTHER" id="PTHR19879">
    <property type="entry name" value="TRANSCRIPTION INITIATION FACTOR TFIID"/>
    <property type="match status" value="1"/>
</dbReference>
<dbReference type="PROSITE" id="PS50294">
    <property type="entry name" value="WD_REPEATS_REGION"/>
    <property type="match status" value="1"/>
</dbReference>
<dbReference type="SUPFAM" id="SSF50998">
    <property type="entry name" value="Quinoprotein alcohol dehydrogenase-like"/>
    <property type="match status" value="1"/>
</dbReference>
<evidence type="ECO:0000256" key="3">
    <source>
        <dbReference type="PROSITE-ProRule" id="PRU00221"/>
    </source>
</evidence>
<dbReference type="PROSITE" id="PS00678">
    <property type="entry name" value="WD_REPEATS_1"/>
    <property type="match status" value="1"/>
</dbReference>
<dbReference type="InterPro" id="IPR015943">
    <property type="entry name" value="WD40/YVTN_repeat-like_dom_sf"/>
</dbReference>
<keyword evidence="2" id="KW-0677">Repeat</keyword>
<sequence precursor="true">MPSRYRTHYTMVLVCLFGVLGVAAERYRQYVSGNVGDVTIQRTDAGITLSIDGESFTDLHRPVTLRAGSHRLHATWQRFEVKATINVKRGDKAPLNRVVFSLQDGQLQVKVNSRLVDVAPRPEPEVSAIQTASGRFWRTSENGEITTRDFFDVSGVQLFTIHWLRPDRSEAFIQSSDGRFVTNTSGPLDESPGVLALSDHDDRPCLFKIDRINHDGSWIHFATGRHFVDVDADTNRVRTTCYEQFATPHFLKKVTVASDDIKPVALPAGITAVQAASNAPSVRRFKGHTNVIRAVVFTPDGKHVITGSSDGTIRFWNLQSGKQVDMVRTRRPALSLAISSDGESLACGMTDAVVKFWRLEKHPTISHHSERILSRDYKGDVLAIAFSPDGTKVAAGGNRQQHSRIWNLLEPGERCKSSTINGPVTSLVWSRSGERVLLCEEDSRSLRWFPNSTKNAVMRPSDQRSGKLLIPSDDGPFVVAGGEVLDAETLEVIHTFQQRRGVRAVSAQLLDRKNLLVTADVIVNAIHELAPDEFVTAWDLNTGLPLAVLRDHAGQTGNVAISPSGDYVAYGNGVNDTNATYTQQPTGDYDLRVWKITSDEPTDEREPE</sequence>
<dbReference type="eggNOG" id="COG2319">
    <property type="taxonomic scope" value="Bacteria"/>
</dbReference>
<dbReference type="HOGENOM" id="CLU_448953_0_0_0"/>
<dbReference type="STRING" id="530564.Psta_1157"/>
<evidence type="ECO:0000256" key="2">
    <source>
        <dbReference type="ARBA" id="ARBA00022737"/>
    </source>
</evidence>
<evidence type="ECO:0000313" key="5">
    <source>
        <dbReference type="Proteomes" id="UP000001887"/>
    </source>
</evidence>
<keyword evidence="1 3" id="KW-0853">WD repeat</keyword>
<reference evidence="4 5" key="1">
    <citation type="journal article" date="2009" name="Stand. Genomic Sci.">
        <title>Complete genome sequence of Pirellula staleyi type strain (ATCC 27377).</title>
        <authorList>
            <person name="Clum A."/>
            <person name="Tindall B.J."/>
            <person name="Sikorski J."/>
            <person name="Ivanova N."/>
            <person name="Mavrommatis K."/>
            <person name="Lucas S."/>
            <person name="Glavina del Rio T."/>
            <person name="Nolan M."/>
            <person name="Chen F."/>
            <person name="Tice H."/>
            <person name="Pitluck S."/>
            <person name="Cheng J.F."/>
            <person name="Chertkov O."/>
            <person name="Brettin T."/>
            <person name="Han C."/>
            <person name="Detter J.C."/>
            <person name="Kuske C."/>
            <person name="Bruce D."/>
            <person name="Goodwin L."/>
            <person name="Ovchinikova G."/>
            <person name="Pati A."/>
            <person name="Mikhailova N."/>
            <person name="Chen A."/>
            <person name="Palaniappan K."/>
            <person name="Land M."/>
            <person name="Hauser L."/>
            <person name="Chang Y.J."/>
            <person name="Jeffries C.D."/>
            <person name="Chain P."/>
            <person name="Rohde M."/>
            <person name="Goker M."/>
            <person name="Bristow J."/>
            <person name="Eisen J.A."/>
            <person name="Markowitz V."/>
            <person name="Hugenholtz P."/>
            <person name="Kyrpides N.C."/>
            <person name="Klenk H.P."/>
            <person name="Lapidus A."/>
        </authorList>
    </citation>
    <scope>NUCLEOTIDE SEQUENCE [LARGE SCALE GENOMIC DNA]</scope>
    <source>
        <strain evidence="5">ATCC 27377 / DSM 6068 / ICPB 4128</strain>
    </source>
</reference>
<name>D2R912_PIRSD</name>
<feature type="repeat" description="WD" evidence="3">
    <location>
        <begin position="285"/>
        <end position="326"/>
    </location>
</feature>
<proteinExistence type="predicted"/>
<dbReference type="KEGG" id="psl:Psta_1157"/>
<dbReference type="AlphaFoldDB" id="D2R912"/>
<dbReference type="Pfam" id="PF00400">
    <property type="entry name" value="WD40"/>
    <property type="match status" value="2"/>
</dbReference>
<evidence type="ECO:0000313" key="4">
    <source>
        <dbReference type="EMBL" id="ADB15839.1"/>
    </source>
</evidence>
<dbReference type="EMBL" id="CP001848">
    <property type="protein sequence ID" value="ADB15839.1"/>
    <property type="molecule type" value="Genomic_DNA"/>
</dbReference>
<dbReference type="SUPFAM" id="SSF50978">
    <property type="entry name" value="WD40 repeat-like"/>
    <property type="match status" value="1"/>
</dbReference>
<dbReference type="PANTHER" id="PTHR19879:SF9">
    <property type="entry name" value="TRANSCRIPTION INITIATION FACTOR TFIID SUBUNIT 5"/>
    <property type="match status" value="1"/>
</dbReference>
<dbReference type="InterPro" id="IPR036322">
    <property type="entry name" value="WD40_repeat_dom_sf"/>
</dbReference>
<dbReference type="Proteomes" id="UP000001887">
    <property type="component" value="Chromosome"/>
</dbReference>
<keyword evidence="5" id="KW-1185">Reference proteome</keyword>
<dbReference type="Gene3D" id="2.130.10.10">
    <property type="entry name" value="YVTN repeat-like/Quinoprotein amine dehydrogenase"/>
    <property type="match status" value="2"/>
</dbReference>
<evidence type="ECO:0000256" key="1">
    <source>
        <dbReference type="ARBA" id="ARBA00022574"/>
    </source>
</evidence>
<dbReference type="SMART" id="SM00320">
    <property type="entry name" value="WD40"/>
    <property type="match status" value="5"/>
</dbReference>
<dbReference type="InterPro" id="IPR011047">
    <property type="entry name" value="Quinoprotein_ADH-like_sf"/>
</dbReference>
<dbReference type="InterPro" id="IPR019775">
    <property type="entry name" value="WD40_repeat_CS"/>
</dbReference>
<dbReference type="PROSITE" id="PS50082">
    <property type="entry name" value="WD_REPEATS_2"/>
    <property type="match status" value="1"/>
</dbReference>
<protein>
    <submittedName>
        <fullName evidence="4">WD-40 repeat protein</fullName>
    </submittedName>
</protein>
<gene>
    <name evidence="4" type="ordered locus">Psta_1157</name>
</gene>